<dbReference type="OrthoDB" id="9761989at2"/>
<dbReference type="InterPro" id="IPR020845">
    <property type="entry name" value="AMP-binding_CS"/>
</dbReference>
<evidence type="ECO:0000256" key="3">
    <source>
        <dbReference type="ARBA" id="ARBA00022598"/>
    </source>
</evidence>
<accession>A0A063Y071</accession>
<dbReference type="STRING" id="267850.ADINL_2228"/>
<evidence type="ECO:0000313" key="10">
    <source>
        <dbReference type="EMBL" id="KDE39099.1"/>
    </source>
</evidence>
<dbReference type="GO" id="GO:0004467">
    <property type="term" value="F:long-chain fatty acid-CoA ligase activity"/>
    <property type="evidence" value="ECO:0007669"/>
    <property type="project" value="UniProtKB-EC"/>
</dbReference>
<dbReference type="Pfam" id="PF13193">
    <property type="entry name" value="AMP-binding_C"/>
    <property type="match status" value="1"/>
</dbReference>
<dbReference type="SUPFAM" id="SSF56801">
    <property type="entry name" value="Acetyl-CoA synthetase-like"/>
    <property type="match status" value="1"/>
</dbReference>
<evidence type="ECO:0000256" key="7">
    <source>
        <dbReference type="ARBA" id="ARBA00042773"/>
    </source>
</evidence>
<dbReference type="GO" id="GO:0016020">
    <property type="term" value="C:membrane"/>
    <property type="evidence" value="ECO:0007669"/>
    <property type="project" value="UniProtKB-SubCell"/>
</dbReference>
<dbReference type="AlphaFoldDB" id="A0A063Y071"/>
<comment type="caution">
    <text evidence="10">The sequence shown here is derived from an EMBL/GenBank/DDBJ whole genome shotgun (WGS) entry which is preliminary data.</text>
</comment>
<keyword evidence="3 10" id="KW-0436">Ligase</keyword>
<evidence type="ECO:0000313" key="11">
    <source>
        <dbReference type="Proteomes" id="UP000027318"/>
    </source>
</evidence>
<feature type="domain" description="AMP-dependent synthetase/ligase" evidence="8">
    <location>
        <begin position="20"/>
        <end position="408"/>
    </location>
</feature>
<protein>
    <recommendedName>
        <fullName evidence="6">Long-chain-fatty-acid--CoA ligase</fullName>
        <ecNumber evidence="5">6.2.1.3</ecNumber>
    </recommendedName>
    <alternativeName>
        <fullName evidence="7">Long-chain acyl-CoA synthetase</fullName>
    </alternativeName>
</protein>
<keyword evidence="4" id="KW-0472">Membrane</keyword>
<comment type="pathway">
    <text evidence="2">Lipid metabolism; fatty acid beta-oxidation.</text>
</comment>
<dbReference type="InterPro" id="IPR045851">
    <property type="entry name" value="AMP-bd_C_sf"/>
</dbReference>
<dbReference type="Gene3D" id="3.40.50.12780">
    <property type="entry name" value="N-terminal domain of ligase-like"/>
    <property type="match status" value="1"/>
</dbReference>
<evidence type="ECO:0000256" key="2">
    <source>
        <dbReference type="ARBA" id="ARBA00005005"/>
    </source>
</evidence>
<name>A0A063Y071_9GAMM</name>
<evidence type="ECO:0000256" key="6">
    <source>
        <dbReference type="ARBA" id="ARBA00039545"/>
    </source>
</evidence>
<dbReference type="PANTHER" id="PTHR43767">
    <property type="entry name" value="LONG-CHAIN-FATTY-ACID--COA LIGASE"/>
    <property type="match status" value="1"/>
</dbReference>
<evidence type="ECO:0000256" key="4">
    <source>
        <dbReference type="ARBA" id="ARBA00023136"/>
    </source>
</evidence>
<evidence type="ECO:0000256" key="1">
    <source>
        <dbReference type="ARBA" id="ARBA00004170"/>
    </source>
</evidence>
<dbReference type="InterPro" id="IPR000873">
    <property type="entry name" value="AMP-dep_synth/lig_dom"/>
</dbReference>
<dbReference type="InterPro" id="IPR042099">
    <property type="entry name" value="ANL_N_sf"/>
</dbReference>
<dbReference type="PANTHER" id="PTHR43767:SF8">
    <property type="entry name" value="LONG-CHAIN-FATTY-ACID--COA LIGASE"/>
    <property type="match status" value="1"/>
</dbReference>
<dbReference type="InterPro" id="IPR025110">
    <property type="entry name" value="AMP-bd_C"/>
</dbReference>
<proteinExistence type="predicted"/>
<gene>
    <name evidence="10" type="ORF">ADINL_2228</name>
</gene>
<dbReference type="Pfam" id="PF00501">
    <property type="entry name" value="AMP-binding"/>
    <property type="match status" value="1"/>
</dbReference>
<dbReference type="EMBL" id="JMSZ01000032">
    <property type="protein sequence ID" value="KDE39099.1"/>
    <property type="molecule type" value="Genomic_DNA"/>
</dbReference>
<dbReference type="Gene3D" id="3.30.300.30">
    <property type="match status" value="1"/>
</dbReference>
<dbReference type="InterPro" id="IPR050237">
    <property type="entry name" value="ATP-dep_AMP-bd_enzyme"/>
</dbReference>
<dbReference type="RefSeq" id="WP_036547781.1">
    <property type="nucleotide sequence ID" value="NZ_JMSZ01000032.1"/>
</dbReference>
<evidence type="ECO:0000259" key="9">
    <source>
        <dbReference type="Pfam" id="PF13193"/>
    </source>
</evidence>
<sequence>MTTIFTPLHYSRACLNDLFDAVFRQFGDAVAFSHAGGSLSFAELDHKSRVLAGWFQQHSGLLPGDRVAVQLPNMMQYPLVMIAIQRAGLVLVNCNPLFTPAELHFQLKDSGARALITFAPLARKASMAIQGTAVEQIILTEIGDLHPPLKGWLLNQYVRRIAMPFSDSAIPQAYWLKNLLCCKELAQCWQPPVQQPSDLALLQYTGGTTGTPKGAMLTHHNIMANLGQLKTLLETYTQSGQERLLQPLPLYHIYAFMLTLALFSQGARTELIPNPREIKSLVRRFQQFRPTVFAGINPLFNALLKQNGFRRLSFRQLNLTISGGMALSGPLATEWLNATGCPIAEGYGLTECSPVVSVNRPDQIVPGSVGEVLTQTAIRVIDDKGQPLPSGETGEIQVSGPQVMAGYWQQPEETRLVLSPDGWLSTGDIGMISPEGVLKIIDRKKELICVSGFKVFPSEVENLVCSMPEVEDCAAIGIPDPVTGERIKLFVITRSTTITPQAVRSYCKERLTGYKVPNCVEFCSSLPRTPVGKVLRRALKEKALKQLESSQRRQHN</sequence>
<dbReference type="Proteomes" id="UP000027318">
    <property type="component" value="Unassembled WGS sequence"/>
</dbReference>
<evidence type="ECO:0000256" key="5">
    <source>
        <dbReference type="ARBA" id="ARBA00026121"/>
    </source>
</evidence>
<organism evidence="10 11">
    <name type="scientific">Nitrincola lacisaponensis</name>
    <dbReference type="NCBI Taxonomy" id="267850"/>
    <lineage>
        <taxon>Bacteria</taxon>
        <taxon>Pseudomonadati</taxon>
        <taxon>Pseudomonadota</taxon>
        <taxon>Gammaproteobacteria</taxon>
        <taxon>Oceanospirillales</taxon>
        <taxon>Oceanospirillaceae</taxon>
        <taxon>Nitrincola</taxon>
    </lineage>
</organism>
<feature type="domain" description="AMP-binding enzyme C-terminal" evidence="9">
    <location>
        <begin position="459"/>
        <end position="533"/>
    </location>
</feature>
<comment type="subcellular location">
    <subcellularLocation>
        <location evidence="1">Membrane</location>
        <topology evidence="1">Peripheral membrane protein</topology>
    </subcellularLocation>
</comment>
<dbReference type="EC" id="6.2.1.3" evidence="5"/>
<keyword evidence="11" id="KW-1185">Reference proteome</keyword>
<evidence type="ECO:0000259" key="8">
    <source>
        <dbReference type="Pfam" id="PF00501"/>
    </source>
</evidence>
<reference evidence="10 11" key="1">
    <citation type="journal article" date="2005" name="Int. J. Syst. Evol. Microbiol.">
        <title>Nitrincola lacisaponensis gen. nov., sp. nov., a novel alkaliphilic bacterium isolated from an alkaline, saline lake.</title>
        <authorList>
            <person name="Dimitriu P.A."/>
            <person name="Shukla S.K."/>
            <person name="Conradt J."/>
            <person name="Marquez M.C."/>
            <person name="Ventosa A."/>
            <person name="Maglia A."/>
            <person name="Peyton B.M."/>
            <person name="Pinkart H.C."/>
            <person name="Mormile M.R."/>
        </authorList>
    </citation>
    <scope>NUCLEOTIDE SEQUENCE [LARGE SCALE GENOMIC DNA]</scope>
    <source>
        <strain evidence="10 11">4CA</strain>
    </source>
</reference>
<dbReference type="PATRIC" id="fig|267850.7.peg.2196"/>
<dbReference type="PROSITE" id="PS00455">
    <property type="entry name" value="AMP_BINDING"/>
    <property type="match status" value="1"/>
</dbReference>